<dbReference type="PROSITE" id="PS01124">
    <property type="entry name" value="HTH_ARAC_FAMILY_2"/>
    <property type="match status" value="1"/>
</dbReference>
<keyword evidence="2" id="KW-0238">DNA-binding</keyword>
<evidence type="ECO:0000313" key="5">
    <source>
        <dbReference type="EMBL" id="KMO41340.1"/>
    </source>
</evidence>
<dbReference type="Proteomes" id="UP000036449">
    <property type="component" value="Unassembled WGS sequence"/>
</dbReference>
<dbReference type="InterPro" id="IPR009057">
    <property type="entry name" value="Homeodomain-like_sf"/>
</dbReference>
<dbReference type="Gene3D" id="1.10.10.60">
    <property type="entry name" value="Homeodomain-like"/>
    <property type="match status" value="1"/>
</dbReference>
<evidence type="ECO:0000256" key="2">
    <source>
        <dbReference type="ARBA" id="ARBA00023125"/>
    </source>
</evidence>
<keyword evidence="3" id="KW-0804">Transcription</keyword>
<protein>
    <submittedName>
        <fullName evidence="5">Transcriptional regulator</fullName>
    </submittedName>
</protein>
<dbReference type="AlphaFoldDB" id="A0A0J6T1L5"/>
<keyword evidence="1" id="KW-0805">Transcription regulation</keyword>
<feature type="domain" description="HTH araC/xylS-type" evidence="4">
    <location>
        <begin position="248"/>
        <end position="346"/>
    </location>
</feature>
<reference evidence="5 6" key="1">
    <citation type="submission" date="2015-03" db="EMBL/GenBank/DDBJ databases">
        <title>Genome sequencing of Methylobacterium tarhaniae DSM 25844.</title>
        <authorList>
            <person name="Chaudhry V."/>
            <person name="Patil P.B."/>
        </authorList>
    </citation>
    <scope>NUCLEOTIDE SEQUENCE [LARGE SCALE GENOMIC DNA]</scope>
    <source>
        <strain evidence="5 6">DSM 25844</strain>
    </source>
</reference>
<dbReference type="PATRIC" id="fig|1187852.3.peg.6601"/>
<evidence type="ECO:0000256" key="3">
    <source>
        <dbReference type="ARBA" id="ARBA00023163"/>
    </source>
</evidence>
<dbReference type="SMART" id="SM00342">
    <property type="entry name" value="HTH_ARAC"/>
    <property type="match status" value="1"/>
</dbReference>
<dbReference type="GO" id="GO:0003700">
    <property type="term" value="F:DNA-binding transcription factor activity"/>
    <property type="evidence" value="ECO:0007669"/>
    <property type="project" value="InterPro"/>
</dbReference>
<dbReference type="PANTHER" id="PTHR47894:SF4">
    <property type="entry name" value="HTH-TYPE TRANSCRIPTIONAL REGULATOR GADX"/>
    <property type="match status" value="1"/>
</dbReference>
<dbReference type="InterPro" id="IPR032687">
    <property type="entry name" value="AraC-type_N"/>
</dbReference>
<dbReference type="PANTHER" id="PTHR47894">
    <property type="entry name" value="HTH-TYPE TRANSCRIPTIONAL REGULATOR GADX"/>
    <property type="match status" value="1"/>
</dbReference>
<proteinExistence type="predicted"/>
<dbReference type="Pfam" id="PF12833">
    <property type="entry name" value="HTH_18"/>
    <property type="match status" value="1"/>
</dbReference>
<dbReference type="SUPFAM" id="SSF46689">
    <property type="entry name" value="Homeodomain-like"/>
    <property type="match status" value="1"/>
</dbReference>
<dbReference type="InterPro" id="IPR018060">
    <property type="entry name" value="HTH_AraC"/>
</dbReference>
<dbReference type="GO" id="GO:0000976">
    <property type="term" value="F:transcription cis-regulatory region binding"/>
    <property type="evidence" value="ECO:0007669"/>
    <property type="project" value="TreeGrafter"/>
</dbReference>
<dbReference type="Pfam" id="PF12625">
    <property type="entry name" value="Arabinose_bd"/>
    <property type="match status" value="1"/>
</dbReference>
<evidence type="ECO:0000313" key="6">
    <source>
        <dbReference type="Proteomes" id="UP000036449"/>
    </source>
</evidence>
<evidence type="ECO:0000259" key="4">
    <source>
        <dbReference type="PROSITE" id="PS01124"/>
    </source>
</evidence>
<keyword evidence="6" id="KW-1185">Reference proteome</keyword>
<accession>A0A0J6T1L5</accession>
<sequence>MEPNRSRVGDLRGSAALPHGFVGAHALQAVRAVLAEMGTSPEEVCRNAAIDLRVPYEMEAVSFASLGRLMAAAADRIGCGHLGLLVGQRTDLLSCGPLGTLVRHSRTIDEALGALETHYVLLSRGATIERSTDGLVATVTYAPYDPDAAGIAHHCERALGALTGVMRSLCGADWCPDEVWLPRLAPADPSPYASYFRAPVRFSQEITALVFPARLLRRPILGADPVLRAAAEHGIRCAKAAIPFDLSHEVRRCVRSRATRSRIGKDEIAQALALNPRTLCRRLRAGGTTFRSITNQTRLGIAKQLLADTTMGLAEISAVLEFSEPAAFTHAFRRWTGMAPSAWRQDHRTTRPPN</sequence>
<name>A0A0J6T1L5_9HYPH</name>
<dbReference type="EMBL" id="LABZ01000083">
    <property type="protein sequence ID" value="KMO41340.1"/>
    <property type="molecule type" value="Genomic_DNA"/>
</dbReference>
<organism evidence="5 6">
    <name type="scientific">Methylobacterium tarhaniae</name>
    <dbReference type="NCBI Taxonomy" id="1187852"/>
    <lineage>
        <taxon>Bacteria</taxon>
        <taxon>Pseudomonadati</taxon>
        <taxon>Pseudomonadota</taxon>
        <taxon>Alphaproteobacteria</taxon>
        <taxon>Hyphomicrobiales</taxon>
        <taxon>Methylobacteriaceae</taxon>
        <taxon>Methylobacterium</taxon>
    </lineage>
</organism>
<gene>
    <name evidence="5" type="ORF">VQ03_12985</name>
</gene>
<dbReference type="GO" id="GO:0005829">
    <property type="term" value="C:cytosol"/>
    <property type="evidence" value="ECO:0007669"/>
    <property type="project" value="TreeGrafter"/>
</dbReference>
<evidence type="ECO:0000256" key="1">
    <source>
        <dbReference type="ARBA" id="ARBA00023015"/>
    </source>
</evidence>
<comment type="caution">
    <text evidence="5">The sequence shown here is derived from an EMBL/GenBank/DDBJ whole genome shotgun (WGS) entry which is preliminary data.</text>
</comment>